<protein>
    <submittedName>
        <fullName evidence="2">Uncharacterized protein</fullName>
    </submittedName>
</protein>
<dbReference type="AlphaFoldDB" id="A0A3M8LC55"/>
<gene>
    <name evidence="2" type="ORF">EEJ31_08125</name>
</gene>
<evidence type="ECO:0000256" key="1">
    <source>
        <dbReference type="SAM" id="MobiDB-lite"/>
    </source>
</evidence>
<dbReference type="EMBL" id="RDSR01000011">
    <property type="protein sequence ID" value="RNE62362.1"/>
    <property type="molecule type" value="Genomic_DNA"/>
</dbReference>
<keyword evidence="3" id="KW-1185">Reference proteome</keyword>
<evidence type="ECO:0000313" key="2">
    <source>
        <dbReference type="EMBL" id="RNE62362.1"/>
    </source>
</evidence>
<proteinExistence type="predicted"/>
<organism evidence="2 3">
    <name type="scientific">Cryobacterium tepidiphilum</name>
    <dbReference type="NCBI Taxonomy" id="2486026"/>
    <lineage>
        <taxon>Bacteria</taxon>
        <taxon>Bacillati</taxon>
        <taxon>Actinomycetota</taxon>
        <taxon>Actinomycetes</taxon>
        <taxon>Micrococcales</taxon>
        <taxon>Microbacteriaceae</taxon>
        <taxon>Cryobacterium</taxon>
    </lineage>
</organism>
<sequence length="98" mass="10173">MTASFRYNARMVAALAAEEVHATTLSGSALLPEASTRTRKPLVEWFGTLLDRVRADASGRGAQDVTAALARTRSAAAAPTRMASTRATGECGAPLPVA</sequence>
<dbReference type="Proteomes" id="UP000279859">
    <property type="component" value="Unassembled WGS sequence"/>
</dbReference>
<evidence type="ECO:0000313" key="3">
    <source>
        <dbReference type="Proteomes" id="UP000279859"/>
    </source>
</evidence>
<accession>A0A3M8LC55</accession>
<name>A0A3M8LC55_9MICO</name>
<comment type="caution">
    <text evidence="2">The sequence shown here is derived from an EMBL/GenBank/DDBJ whole genome shotgun (WGS) entry which is preliminary data.</text>
</comment>
<feature type="compositionally biased region" description="Low complexity" evidence="1">
    <location>
        <begin position="73"/>
        <end position="88"/>
    </location>
</feature>
<reference evidence="2 3" key="1">
    <citation type="submission" date="2018-11" db="EMBL/GenBank/DDBJ databases">
        <title>Cryobacterium sp. nov., isolated from rhizosphere soil of lettuce.</title>
        <authorList>
            <person name="Wang Y."/>
        </authorList>
    </citation>
    <scope>NUCLEOTIDE SEQUENCE [LARGE SCALE GENOMIC DNA]</scope>
    <source>
        <strain evidence="2 3">NEAU-85</strain>
    </source>
</reference>
<dbReference type="RefSeq" id="WP_123045810.1">
    <property type="nucleotide sequence ID" value="NZ_RDSR01000011.1"/>
</dbReference>
<feature type="region of interest" description="Disordered" evidence="1">
    <location>
        <begin position="73"/>
        <end position="98"/>
    </location>
</feature>